<keyword evidence="3" id="KW-1185">Reference proteome</keyword>
<reference evidence="2" key="1">
    <citation type="journal article" date="2014" name="Int. J. Syst. Evol. Microbiol.">
        <title>Complete genome sequence of Corynebacterium casei LMG S-19264T (=DSM 44701T), isolated from a smear-ripened cheese.</title>
        <authorList>
            <consortium name="US DOE Joint Genome Institute (JGI-PGF)"/>
            <person name="Walter F."/>
            <person name="Albersmeier A."/>
            <person name="Kalinowski J."/>
            <person name="Ruckert C."/>
        </authorList>
    </citation>
    <scope>NUCLEOTIDE SEQUENCE</scope>
    <source>
        <strain evidence="2">JCM 4346</strain>
    </source>
</reference>
<dbReference type="AlphaFoldDB" id="A0A918FG81"/>
<evidence type="ECO:0000313" key="2">
    <source>
        <dbReference type="EMBL" id="GGR35751.1"/>
    </source>
</evidence>
<reference evidence="2" key="2">
    <citation type="submission" date="2020-09" db="EMBL/GenBank/DDBJ databases">
        <authorList>
            <person name="Sun Q."/>
            <person name="Ohkuma M."/>
        </authorList>
    </citation>
    <scope>NUCLEOTIDE SEQUENCE</scope>
    <source>
        <strain evidence="2">JCM 4346</strain>
    </source>
</reference>
<sequence length="391" mass="42377">MAPNPPAEIQLAYSRAAGLVAIAHGEQYRWAHTALEQAGFTKRDDGSYSTPGPDVRAAAAKLLPLAHRHHATVNVSPRPFLGDIADRIAAQLPGTWTAQVEIYAHPVWQGDLLPWLWDRGELVRTVENQRVPYAAKLTSDTGAELLLAERGEDPRRGYLVGALASHWEFGDSYDKPYAPSSIVIPSQPDRAAETITDAFLPAYHRALHARRLNAVVTALDELRADYDDLTAIWVSGRSSDGTLLDGRGVMEASRTFAERAWRTFRAVLTHAPGLLQQCGAAVADRTADADIVAQLSEALASSQAALDAWRHSQNPATAQPSARLLPPAEVRTRLGLEAVPAIETWLAQRGAFVRIARSAQPGGPARPHADELIPSAQSAVPRPSHPPTPRR</sequence>
<proteinExistence type="predicted"/>
<evidence type="ECO:0000256" key="1">
    <source>
        <dbReference type="SAM" id="MobiDB-lite"/>
    </source>
</evidence>
<comment type="caution">
    <text evidence="2">The sequence shown here is derived from an EMBL/GenBank/DDBJ whole genome shotgun (WGS) entry which is preliminary data.</text>
</comment>
<organism evidence="2 3">
    <name type="scientific">Streptomyces aurantiogriseus</name>
    <dbReference type="NCBI Taxonomy" id="66870"/>
    <lineage>
        <taxon>Bacteria</taxon>
        <taxon>Bacillati</taxon>
        <taxon>Actinomycetota</taxon>
        <taxon>Actinomycetes</taxon>
        <taxon>Kitasatosporales</taxon>
        <taxon>Streptomycetaceae</taxon>
        <taxon>Streptomyces</taxon>
    </lineage>
</organism>
<feature type="region of interest" description="Disordered" evidence="1">
    <location>
        <begin position="359"/>
        <end position="391"/>
    </location>
</feature>
<protein>
    <submittedName>
        <fullName evidence="2">Uncharacterized protein</fullName>
    </submittedName>
</protein>
<accession>A0A918FG81</accession>
<name>A0A918FG81_9ACTN</name>
<dbReference type="Proteomes" id="UP000658320">
    <property type="component" value="Unassembled WGS sequence"/>
</dbReference>
<evidence type="ECO:0000313" key="3">
    <source>
        <dbReference type="Proteomes" id="UP000658320"/>
    </source>
</evidence>
<dbReference type="EMBL" id="BMSX01000015">
    <property type="protein sequence ID" value="GGR35751.1"/>
    <property type="molecule type" value="Genomic_DNA"/>
</dbReference>
<dbReference type="RefSeq" id="WP_189940896.1">
    <property type="nucleotide sequence ID" value="NZ_BMSX01000015.1"/>
</dbReference>
<gene>
    <name evidence="2" type="ORF">GCM10010251_60230</name>
</gene>